<accession>U6M996</accession>
<evidence type="ECO:0000313" key="3">
    <source>
        <dbReference type="Proteomes" id="UP000030763"/>
    </source>
</evidence>
<organism evidence="2 3">
    <name type="scientific">Eimeria maxima</name>
    <name type="common">Coccidian parasite</name>
    <dbReference type="NCBI Taxonomy" id="5804"/>
    <lineage>
        <taxon>Eukaryota</taxon>
        <taxon>Sar</taxon>
        <taxon>Alveolata</taxon>
        <taxon>Apicomplexa</taxon>
        <taxon>Conoidasida</taxon>
        <taxon>Coccidia</taxon>
        <taxon>Eucoccidiorida</taxon>
        <taxon>Eimeriorina</taxon>
        <taxon>Eimeriidae</taxon>
        <taxon>Eimeria</taxon>
    </lineage>
</organism>
<reference evidence="2" key="2">
    <citation type="submission" date="2013-10" db="EMBL/GenBank/DDBJ databases">
        <authorList>
            <person name="Aslett M."/>
        </authorList>
    </citation>
    <scope>NUCLEOTIDE SEQUENCE [LARGE SCALE GENOMIC DNA]</scope>
    <source>
        <strain evidence="2">Weybridge</strain>
    </source>
</reference>
<dbReference type="RefSeq" id="XP_013335682.1">
    <property type="nucleotide sequence ID" value="XM_013480228.1"/>
</dbReference>
<dbReference type="VEuPathDB" id="ToxoDB:EMWEY_00019650"/>
<dbReference type="GeneID" id="25335951"/>
<dbReference type="OMA" id="GALNCYP"/>
<dbReference type="AlphaFoldDB" id="U6M996"/>
<proteinExistence type="predicted"/>
<name>U6M996_EIMMA</name>
<gene>
    <name evidence="2" type="ORF">EMWEY_00019650</name>
</gene>
<protein>
    <submittedName>
        <fullName evidence="2">Uncharacterized protein</fullName>
    </submittedName>
</protein>
<evidence type="ECO:0000256" key="1">
    <source>
        <dbReference type="SAM" id="MobiDB-lite"/>
    </source>
</evidence>
<reference evidence="2" key="1">
    <citation type="submission" date="2013-10" db="EMBL/GenBank/DDBJ databases">
        <title>Genomic analysis of the causative agents of coccidiosis in chickens.</title>
        <authorList>
            <person name="Reid A.J."/>
            <person name="Blake D."/>
            <person name="Billington K."/>
            <person name="Browne H."/>
            <person name="Dunn M."/>
            <person name="Hung S."/>
            <person name="Kawahara F."/>
            <person name="Miranda-Saavedra D."/>
            <person name="Mourier T."/>
            <person name="Nagra H."/>
            <person name="Otto T.D."/>
            <person name="Rawlings N."/>
            <person name="Sanchez A."/>
            <person name="Sanders M."/>
            <person name="Subramaniam C."/>
            <person name="Tay Y."/>
            <person name="Dear P."/>
            <person name="Doerig C."/>
            <person name="Gruber A."/>
            <person name="Parkinson J."/>
            <person name="Shirley M."/>
            <person name="Wan K.L."/>
            <person name="Berriman M."/>
            <person name="Tomley F."/>
            <person name="Pain A."/>
        </authorList>
    </citation>
    <scope>NUCLEOTIDE SEQUENCE [LARGE SCALE GENOMIC DNA]</scope>
    <source>
        <strain evidence="2">Weybridge</strain>
    </source>
</reference>
<sequence>MHRIQETAALEGTEEETLPPLDLTVLRQDIEEYLIPSSSSTNSSGSNHKKPAAERLLEYLPLLSSSRLQQLPAADLLLLLRVYSRLLPAVPPSTPAAAAASAAAAALEGKAISSTSSSSSSSSSTPTTSDNRGAICLLLRRGLVAIMKRPLDFMLPSQLPCLVAVSACLPPSAVPFHFWRCLLRRSADVARLLSPSDAARLLLGIACLPQLQEDDEVRRAAAAICYRLTAAPECLQQQRESLLNTMEALRRLQLLHVPLLTDIARALQMSLGTGAHSKSHKKGSSRKNMKTSSGRSLKGLDSPSLPTDGPEGLRCSSHQGLRGTGDKTLMVAALRCFAATKATDFQTLFRGLADNLVEEVETLNLRETAQVLSALGALNCYPEKLIANLLPHVAALLAAQQATVSGDQRDPTTAAAKTATSPAAAAAVTTDTLRILRSLGQLQKRDSAVLREVAAVLTSAAEMKRLSVRVSLLPYIEANG</sequence>
<dbReference type="OrthoDB" id="348437at2759"/>
<dbReference type="EMBL" id="HG720047">
    <property type="protein sequence ID" value="CDJ59034.1"/>
    <property type="molecule type" value="Genomic_DNA"/>
</dbReference>
<feature type="region of interest" description="Disordered" evidence="1">
    <location>
        <begin position="274"/>
        <end position="312"/>
    </location>
</feature>
<keyword evidence="3" id="KW-1185">Reference proteome</keyword>
<evidence type="ECO:0000313" key="2">
    <source>
        <dbReference type="EMBL" id="CDJ59034.1"/>
    </source>
</evidence>
<feature type="compositionally biased region" description="Basic residues" evidence="1">
    <location>
        <begin position="277"/>
        <end position="289"/>
    </location>
</feature>
<dbReference type="Proteomes" id="UP000030763">
    <property type="component" value="Unassembled WGS sequence"/>
</dbReference>